<dbReference type="GO" id="GO:0009251">
    <property type="term" value="P:glucan catabolic process"/>
    <property type="evidence" value="ECO:0007669"/>
    <property type="project" value="TreeGrafter"/>
</dbReference>
<evidence type="ECO:0000259" key="3">
    <source>
        <dbReference type="SMART" id="SM01217"/>
    </source>
</evidence>
<sequence length="787" mass="82044">MTLEQKLQQLTGSMPELIPELPGCYGARHVTGIAALSIPTLRITNGPVGVGQNDCVAASLYDEVKAGTKSFTVAYTHPSSAKATALPSAISAAASFDPAVAAAYGDVIGTEMNNLALHVFEAPGLNLARIPVLGRNFEYFGEDPYLTGVMGVAETKAVQAKGLIAMPKHFVANEQETNRQKVQETVDRQVLRELYLLPFEMAVKDGKPGSIMCAYNYVNGAQSCESKEMLTDVLRTDWGFTGYVQSDFFAMKSTVGTMQAGMDHEMPIPQQWAPAKLTPALASGSITTAMIDKALERRYTQMFKMGIFDRPLVQTAIDFANNGKVARDIGTKAAVLLQNNGALPIASTVRKVVLVGKASQVYAQQAVAGGSLVGKPMGAGGGSSDVVPNYTVAPIDGIRNTLKALGNTTAAVQLILVDDANASATIDGRSVSFDEALAAAAAADAVVVMAGTVSEEGADRATMADGSTAASTTVPLAAGARPSDGSSLDWYATSSSSAYATLTGANAVKNSQTVAMIKAIMTTASTTGRTMVQKTALVLKDNAGIAMDPDLVGTAGPSILEAWFPGQEDGNIVADLLFGVKNPSGKLPVTFPVAGKGFLDHASLEQFPGVVSADGSTQTVNYSEGLHIGYRWYDANKSGECTVVNGSNPCVAFPFGHGLAYTTFTVTAPSVALNNSTKAYDVKVKVSNTGKVTGSEVVQVYLSLPTGASALGMEQPPKRLVGFQKVELAPGASRDVVISINPAASNHPLSAWSKTSNQWVTPAGAYTVYAGKSSAPRDLAVAGTFTR</sequence>
<dbReference type="SUPFAM" id="SSF52279">
    <property type="entry name" value="Beta-D-glucan exohydrolase, C-terminal domain"/>
    <property type="match status" value="2"/>
</dbReference>
<dbReference type="InterPro" id="IPR013783">
    <property type="entry name" value="Ig-like_fold"/>
</dbReference>
<dbReference type="InterPro" id="IPR001764">
    <property type="entry name" value="Glyco_hydro_3_N"/>
</dbReference>
<dbReference type="EMBL" id="JABBFW010000041">
    <property type="protein sequence ID" value="NML18823.1"/>
    <property type="molecule type" value="Genomic_DNA"/>
</dbReference>
<dbReference type="InterPro" id="IPR002772">
    <property type="entry name" value="Glyco_hydro_3_C"/>
</dbReference>
<keyword evidence="5" id="KW-1185">Reference proteome</keyword>
<evidence type="ECO:0000256" key="1">
    <source>
        <dbReference type="ARBA" id="ARBA00005336"/>
    </source>
</evidence>
<dbReference type="InterPro" id="IPR050288">
    <property type="entry name" value="Cellulose_deg_GH3"/>
</dbReference>
<dbReference type="GO" id="GO:0008422">
    <property type="term" value="F:beta-glucosidase activity"/>
    <property type="evidence" value="ECO:0007669"/>
    <property type="project" value="TreeGrafter"/>
</dbReference>
<dbReference type="Gene3D" id="3.20.20.300">
    <property type="entry name" value="Glycoside hydrolase, family 3, N-terminal domain"/>
    <property type="match status" value="1"/>
</dbReference>
<organism evidence="4 5">
    <name type="scientific">Azohydromonas caseinilytica</name>
    <dbReference type="NCBI Taxonomy" id="2728836"/>
    <lineage>
        <taxon>Bacteria</taxon>
        <taxon>Pseudomonadati</taxon>
        <taxon>Pseudomonadota</taxon>
        <taxon>Betaproteobacteria</taxon>
        <taxon>Burkholderiales</taxon>
        <taxon>Sphaerotilaceae</taxon>
        <taxon>Azohydromonas</taxon>
    </lineage>
</organism>
<dbReference type="AlphaFoldDB" id="A0A848FKQ4"/>
<dbReference type="Pfam" id="PF00933">
    <property type="entry name" value="Glyco_hydro_3"/>
    <property type="match status" value="1"/>
</dbReference>
<gene>
    <name evidence="4" type="ORF">HHL10_28020</name>
</gene>
<dbReference type="Proteomes" id="UP000574067">
    <property type="component" value="Unassembled WGS sequence"/>
</dbReference>
<dbReference type="InterPro" id="IPR017853">
    <property type="entry name" value="GH"/>
</dbReference>
<evidence type="ECO:0000313" key="4">
    <source>
        <dbReference type="EMBL" id="NML18823.1"/>
    </source>
</evidence>
<dbReference type="PANTHER" id="PTHR42715:SF10">
    <property type="entry name" value="BETA-GLUCOSIDASE"/>
    <property type="match status" value="1"/>
</dbReference>
<name>A0A848FKQ4_9BURK</name>
<accession>A0A848FKQ4</accession>
<dbReference type="InterPro" id="IPR026891">
    <property type="entry name" value="Fn3-like"/>
</dbReference>
<evidence type="ECO:0000256" key="2">
    <source>
        <dbReference type="ARBA" id="ARBA00022801"/>
    </source>
</evidence>
<comment type="similarity">
    <text evidence="1">Belongs to the glycosyl hydrolase 3 family.</text>
</comment>
<feature type="domain" description="Fibronectin type III-like" evidence="3">
    <location>
        <begin position="696"/>
        <end position="774"/>
    </location>
</feature>
<dbReference type="Pfam" id="PF01915">
    <property type="entry name" value="Glyco_hydro_3_C"/>
    <property type="match status" value="2"/>
</dbReference>
<dbReference type="PRINTS" id="PR00133">
    <property type="entry name" value="GLHYDRLASE3"/>
</dbReference>
<keyword evidence="2 4" id="KW-0378">Hydrolase</keyword>
<dbReference type="Gene3D" id="3.40.50.1700">
    <property type="entry name" value="Glycoside hydrolase family 3 C-terminal domain"/>
    <property type="match status" value="1"/>
</dbReference>
<dbReference type="Pfam" id="PF14310">
    <property type="entry name" value="Fn3-like"/>
    <property type="match status" value="1"/>
</dbReference>
<reference evidence="4 5" key="1">
    <citation type="submission" date="2020-04" db="EMBL/GenBank/DDBJ databases">
        <title>Azohydromonas sp. isolated from soil.</title>
        <authorList>
            <person name="Dahal R.H."/>
        </authorList>
    </citation>
    <scope>NUCLEOTIDE SEQUENCE [LARGE SCALE GENOMIC DNA]</scope>
    <source>
        <strain evidence="4 5">G-1-1-14</strain>
    </source>
</reference>
<evidence type="ECO:0000313" key="5">
    <source>
        <dbReference type="Proteomes" id="UP000574067"/>
    </source>
</evidence>
<dbReference type="InterPro" id="IPR036881">
    <property type="entry name" value="Glyco_hydro_3_C_sf"/>
</dbReference>
<dbReference type="PANTHER" id="PTHR42715">
    <property type="entry name" value="BETA-GLUCOSIDASE"/>
    <property type="match status" value="1"/>
</dbReference>
<protein>
    <submittedName>
        <fullName evidence="4">Glycosyl hydrolase</fullName>
    </submittedName>
</protein>
<dbReference type="InterPro" id="IPR036962">
    <property type="entry name" value="Glyco_hydro_3_N_sf"/>
</dbReference>
<dbReference type="SMART" id="SM01217">
    <property type="entry name" value="Fn3_like"/>
    <property type="match status" value="1"/>
</dbReference>
<proteinExistence type="inferred from homology"/>
<dbReference type="Gene3D" id="2.60.40.10">
    <property type="entry name" value="Immunoglobulins"/>
    <property type="match status" value="1"/>
</dbReference>
<dbReference type="SUPFAM" id="SSF51445">
    <property type="entry name" value="(Trans)glycosidases"/>
    <property type="match status" value="1"/>
</dbReference>
<comment type="caution">
    <text evidence="4">The sequence shown here is derived from an EMBL/GenBank/DDBJ whole genome shotgun (WGS) entry which is preliminary data.</text>
</comment>